<feature type="domain" description="Carrier" evidence="1">
    <location>
        <begin position="937"/>
        <end position="1012"/>
    </location>
</feature>
<dbReference type="Gene3D" id="2.30.38.10">
    <property type="entry name" value="Luciferase, Domain 3"/>
    <property type="match status" value="1"/>
</dbReference>
<dbReference type="InterPro" id="IPR001031">
    <property type="entry name" value="Thioesterase"/>
</dbReference>
<dbReference type="CDD" id="cd19531">
    <property type="entry name" value="LCL_NRPS-like"/>
    <property type="match status" value="1"/>
</dbReference>
<dbReference type="PANTHER" id="PTHR45527:SF1">
    <property type="entry name" value="FATTY ACID SYNTHASE"/>
    <property type="match status" value="1"/>
</dbReference>
<dbReference type="Gene3D" id="3.40.50.1820">
    <property type="entry name" value="alpha/beta hydrolase"/>
    <property type="match status" value="1"/>
</dbReference>
<dbReference type="Pfam" id="PF00501">
    <property type="entry name" value="AMP-binding"/>
    <property type="match status" value="1"/>
</dbReference>
<dbReference type="InterPro" id="IPR045851">
    <property type="entry name" value="AMP-bd_C_sf"/>
</dbReference>
<dbReference type="InterPro" id="IPR036736">
    <property type="entry name" value="ACP-like_sf"/>
</dbReference>
<dbReference type="Gene3D" id="1.10.1200.10">
    <property type="entry name" value="ACP-like"/>
    <property type="match status" value="1"/>
</dbReference>
<organism evidence="2 3">
    <name type="scientific">Uabimicrobium amorphum</name>
    <dbReference type="NCBI Taxonomy" id="2596890"/>
    <lineage>
        <taxon>Bacteria</taxon>
        <taxon>Pseudomonadati</taxon>
        <taxon>Planctomycetota</taxon>
        <taxon>Candidatus Uabimicrobiia</taxon>
        <taxon>Candidatus Uabimicrobiales</taxon>
        <taxon>Candidatus Uabimicrobiaceae</taxon>
        <taxon>Candidatus Uabimicrobium</taxon>
    </lineage>
</organism>
<dbReference type="EMBL" id="AP019860">
    <property type="protein sequence ID" value="BBM81663.1"/>
    <property type="molecule type" value="Genomic_DNA"/>
</dbReference>
<dbReference type="InterPro" id="IPR010071">
    <property type="entry name" value="AA_adenyl_dom"/>
</dbReference>
<dbReference type="InterPro" id="IPR000873">
    <property type="entry name" value="AMP-dep_synth/lig_dom"/>
</dbReference>
<dbReference type="GO" id="GO:0009366">
    <property type="term" value="C:enterobactin synthetase complex"/>
    <property type="evidence" value="ECO:0007669"/>
    <property type="project" value="TreeGrafter"/>
</dbReference>
<dbReference type="InterPro" id="IPR020845">
    <property type="entry name" value="AMP-binding_CS"/>
</dbReference>
<dbReference type="InterPro" id="IPR023213">
    <property type="entry name" value="CAT-like_dom_sf"/>
</dbReference>
<dbReference type="GO" id="GO:0043041">
    <property type="term" value="P:amino acid activation for nonribosomal peptide biosynthetic process"/>
    <property type="evidence" value="ECO:0007669"/>
    <property type="project" value="TreeGrafter"/>
</dbReference>
<dbReference type="Gene3D" id="3.40.50.980">
    <property type="match status" value="2"/>
</dbReference>
<keyword evidence="3" id="KW-1185">Reference proteome</keyword>
<dbReference type="Pfam" id="PF00550">
    <property type="entry name" value="PP-binding"/>
    <property type="match status" value="1"/>
</dbReference>
<dbReference type="SUPFAM" id="SSF47336">
    <property type="entry name" value="ACP-like"/>
    <property type="match status" value="1"/>
</dbReference>
<proteinExistence type="predicted"/>
<dbReference type="GO" id="GO:0005829">
    <property type="term" value="C:cytosol"/>
    <property type="evidence" value="ECO:0007669"/>
    <property type="project" value="TreeGrafter"/>
</dbReference>
<evidence type="ECO:0000313" key="2">
    <source>
        <dbReference type="EMBL" id="BBM81663.1"/>
    </source>
</evidence>
<dbReference type="CDD" id="cd12117">
    <property type="entry name" value="A_NRPS_Srf_like"/>
    <property type="match status" value="1"/>
</dbReference>
<dbReference type="PROSITE" id="PS00455">
    <property type="entry name" value="AMP_BINDING"/>
    <property type="match status" value="1"/>
</dbReference>
<dbReference type="Gene3D" id="3.30.559.10">
    <property type="entry name" value="Chloramphenicol acetyltransferase-like domain"/>
    <property type="match status" value="1"/>
</dbReference>
<reference evidence="2 3" key="1">
    <citation type="submission" date="2019-08" db="EMBL/GenBank/DDBJ databases">
        <title>Complete genome sequence of Candidatus Uab amorphum.</title>
        <authorList>
            <person name="Shiratori T."/>
            <person name="Suzuki S."/>
            <person name="Kakizawa Y."/>
            <person name="Ishida K."/>
        </authorList>
    </citation>
    <scope>NUCLEOTIDE SEQUENCE [LARGE SCALE GENOMIC DNA]</scope>
    <source>
        <strain evidence="2 3">SRT547</strain>
    </source>
</reference>
<dbReference type="PROSITE" id="PS50075">
    <property type="entry name" value="CARRIER"/>
    <property type="match status" value="1"/>
</dbReference>
<gene>
    <name evidence="2" type="ORF">UABAM_00002</name>
</gene>
<accession>A0A5S9F129</accession>
<dbReference type="Pfam" id="PF00668">
    <property type="entry name" value="Condensation"/>
    <property type="match status" value="1"/>
</dbReference>
<dbReference type="Pfam" id="PF00975">
    <property type="entry name" value="Thioesterase"/>
    <property type="match status" value="1"/>
</dbReference>
<evidence type="ECO:0000313" key="3">
    <source>
        <dbReference type="Proteomes" id="UP000326354"/>
    </source>
</evidence>
<protein>
    <submittedName>
        <fullName evidence="2">Surfactin synthase subunit 1</fullName>
    </submittedName>
</protein>
<dbReference type="Proteomes" id="UP000326354">
    <property type="component" value="Chromosome"/>
</dbReference>
<dbReference type="SUPFAM" id="SSF52777">
    <property type="entry name" value="CoA-dependent acyltransferases"/>
    <property type="match status" value="2"/>
</dbReference>
<dbReference type="GO" id="GO:0009239">
    <property type="term" value="P:enterobactin biosynthetic process"/>
    <property type="evidence" value="ECO:0007669"/>
    <property type="project" value="TreeGrafter"/>
</dbReference>
<sequence>MKSTKALSIQQQRIFIVHQLCKNIPLYNISLLFRVEGDLDIVVLEKSIQTLIARHDALRTKISTDKTEGEQLIFDENHFCLPDVITVEKSQLDRAVQHNISQPFHFDQEFLFRVKIFKVGEKHILSLVFHHIVVDGWSLKIITKELFQIYSNYVKNQVNQLPQIKYHGDVSRSATVLAKNVKFWQKQLAGMEEMGSLIYDFPVASKPDFTMARQLILMKKENINPLRTVAQQNNTTLFTVLLSLFQIIMFRYTQHGDVIIGTVSHGRKPQMKGVVGFFVNTLPIRCMLHDQMSVTELIRQTHLKLAETYCHEEIPFHHIVQSLDSHKIDKYFPVIQVIFTLQKLDLTYQELGSIKVQQLRSQNSVCPFPLMVLLRETHEGIQVTCNYHSAVFRETTITTILKLYEHLLLNVSLDSRIGDIGLFAEEQKQQFIAVNCNRKPREYQCVHHIFEDCAQATPDRVAVSHQGICLSYWELNNRANQLALVFTKKNIGKQPRVLVILERSIDYIVTILAILKMGGTYISISADTPHFRQEQIIRQSKPQLIVTRRPYLAHLPKTYHIDRMQWTSKNCLFSSVDPGANAAAYIMFTSGSTGKPKGIAIPHCGIVRLVKDVKYVDLENTRVLQMSNLAFDASTFEIWGPLLNNSCCVIFPKQHFDIESLKWVIEKENITTMWLTSSLFNVVIDDAPQILACIKELLVGGEALSVAHITKALKCLPNTTLINGYGPTENTVFTCCYKIPKSFAVMRSIPIGKPINNTQVYILDQKKQPVLPGVAGELYVSGDGLAIGYLEEELTKEKFVPNPFVENDVMYASGDICRYLADGNIEYIGRKDRQIKLRGYRIELSEIEHYLQMLPNIRKAFVKLFTTPCKFIVAYLYLKPHCTYCKDSVKQYLKHKLPDFMIPQQFILIDTYPVTTNGKVDYKALPEPQEFANDLVSPQGELEQSIAKIWEAHLPKSNIGRFDDFFEIGGDSLKAMRILPEIESLVGKKLDIENMFHYTTIQSFCEFLNSNEDRVYQHLVPIKVSESGDKANIFCVHTGHGEVFSYYGLAQHVKCNFYGIRASSKLYPDMETMAQAYVDEIKKVQPQGPYYIGGACIGTIIAVQLAKLLNDCGDKVATLFLIDPNDPHIYEYSRARVWFKRTRKACQKMFRMQFAEFWQDVKGLLYRKMSKNAHHRKQIKIRDHLFLLPKNIRLCLPVQKVAFFHVKDRCFIEKWKKICPLLQDHVVPGNHQNVFLEPQVAKLAGKLNLYIESSCDS</sequence>
<dbReference type="GO" id="GO:0047527">
    <property type="term" value="F:2,3-dihydroxybenzoate-serine ligase activity"/>
    <property type="evidence" value="ECO:0007669"/>
    <property type="project" value="TreeGrafter"/>
</dbReference>
<dbReference type="OrthoDB" id="9778383at2"/>
<dbReference type="PANTHER" id="PTHR45527">
    <property type="entry name" value="NONRIBOSOMAL PEPTIDE SYNTHETASE"/>
    <property type="match status" value="1"/>
</dbReference>
<dbReference type="Gene3D" id="3.30.300.30">
    <property type="match status" value="1"/>
</dbReference>
<dbReference type="SUPFAM" id="SSF56801">
    <property type="entry name" value="Acetyl-CoA synthetase-like"/>
    <property type="match status" value="1"/>
</dbReference>
<dbReference type="NCBIfam" id="TIGR01733">
    <property type="entry name" value="AA-adenyl-dom"/>
    <property type="match status" value="1"/>
</dbReference>
<dbReference type="Gene3D" id="3.30.559.30">
    <property type="entry name" value="Nonribosomal peptide synthetase, condensation domain"/>
    <property type="match status" value="1"/>
</dbReference>
<dbReference type="InterPro" id="IPR029058">
    <property type="entry name" value="AB_hydrolase_fold"/>
</dbReference>
<name>A0A5S9F129_UABAM</name>
<dbReference type="AlphaFoldDB" id="A0A5S9F129"/>
<dbReference type="RefSeq" id="WP_151965936.1">
    <property type="nucleotide sequence ID" value="NZ_AP019860.1"/>
</dbReference>
<evidence type="ECO:0000259" key="1">
    <source>
        <dbReference type="PROSITE" id="PS50075"/>
    </source>
</evidence>
<dbReference type="InterPro" id="IPR001242">
    <property type="entry name" value="Condensation_dom"/>
</dbReference>
<dbReference type="SUPFAM" id="SSF53474">
    <property type="entry name" value="alpha/beta-Hydrolases"/>
    <property type="match status" value="1"/>
</dbReference>
<dbReference type="InterPro" id="IPR009081">
    <property type="entry name" value="PP-bd_ACP"/>
</dbReference>
<dbReference type="GO" id="GO:0031177">
    <property type="term" value="F:phosphopantetheine binding"/>
    <property type="evidence" value="ECO:0007669"/>
    <property type="project" value="TreeGrafter"/>
</dbReference>
<dbReference type="KEGG" id="uam:UABAM_00002"/>